<dbReference type="GO" id="GO:0046872">
    <property type="term" value="F:metal ion binding"/>
    <property type="evidence" value="ECO:0007669"/>
    <property type="project" value="UniProtKB-KW"/>
</dbReference>
<dbReference type="GO" id="GO:0006790">
    <property type="term" value="P:sulfur compound metabolic process"/>
    <property type="evidence" value="ECO:0007669"/>
    <property type="project" value="TreeGrafter"/>
</dbReference>
<gene>
    <name evidence="7" type="ORF">A3F84_22670</name>
</gene>
<comment type="similarity">
    <text evidence="1">Belongs to the TfdA dioxygenase family.</text>
</comment>
<protein>
    <recommendedName>
        <fullName evidence="6">TauD/TfdA-like domain-containing protein</fullName>
    </recommendedName>
</protein>
<sequence>MSDIQILPTGGALGAEARGLDLRQPLSPGQVNRLRAAFLDHSVLFFRDQRVSEEDQVRFSRYFGDPAPHVREQPDRPIQEIFIISNVEENGKPIGALGNDEINFHSDLSYMPRPGSISMLYAIEVPESGGDTMWANCYTAYETLDEDLKGRIAGLRAIHKHPRPQQNPPVPASHPVVRTHPETGRRVLYVSPHLTSHIEGVSPEESRRLLDRLIAHATQPRFVWAHRWRVGDLLMWDNRCTMHRRESFDNARRRIMKRTQMFGDEPY</sequence>
<evidence type="ECO:0000256" key="1">
    <source>
        <dbReference type="ARBA" id="ARBA00005896"/>
    </source>
</evidence>
<keyword evidence="5" id="KW-0408">Iron</keyword>
<keyword evidence="2" id="KW-0479">Metal-binding</keyword>
<dbReference type="Gene3D" id="3.60.130.10">
    <property type="entry name" value="Clavaminate synthase-like"/>
    <property type="match status" value="1"/>
</dbReference>
<accession>A0A1F6C4Y4</accession>
<dbReference type="SUPFAM" id="SSF51197">
    <property type="entry name" value="Clavaminate synthase-like"/>
    <property type="match status" value="1"/>
</dbReference>
<evidence type="ECO:0000256" key="2">
    <source>
        <dbReference type="ARBA" id="ARBA00022723"/>
    </source>
</evidence>
<dbReference type="PANTHER" id="PTHR30468:SF1">
    <property type="entry name" value="ALPHA-KETOGLUTARATE-DEPENDENT SULFONATE DIOXYGENASE"/>
    <property type="match status" value="1"/>
</dbReference>
<dbReference type="GO" id="GO:0000908">
    <property type="term" value="F:taurine dioxygenase activity"/>
    <property type="evidence" value="ECO:0007669"/>
    <property type="project" value="TreeGrafter"/>
</dbReference>
<dbReference type="PANTHER" id="PTHR30468">
    <property type="entry name" value="ALPHA-KETOGLUTARATE-DEPENDENT SULFONATE DIOXYGENASE"/>
    <property type="match status" value="1"/>
</dbReference>
<evidence type="ECO:0000256" key="3">
    <source>
        <dbReference type="ARBA" id="ARBA00022964"/>
    </source>
</evidence>
<dbReference type="InterPro" id="IPR051323">
    <property type="entry name" value="AtsK-like"/>
</dbReference>
<dbReference type="InterPro" id="IPR003819">
    <property type="entry name" value="TauD/TfdA-like"/>
</dbReference>
<dbReference type="Proteomes" id="UP000178606">
    <property type="component" value="Unassembled WGS sequence"/>
</dbReference>
<dbReference type="EMBL" id="MFKF01000415">
    <property type="protein sequence ID" value="OGG44138.1"/>
    <property type="molecule type" value="Genomic_DNA"/>
</dbReference>
<keyword evidence="3" id="KW-0223">Dioxygenase</keyword>
<reference evidence="7 8" key="1">
    <citation type="journal article" date="2016" name="Nat. Commun.">
        <title>Thousands of microbial genomes shed light on interconnected biogeochemical processes in an aquifer system.</title>
        <authorList>
            <person name="Anantharaman K."/>
            <person name="Brown C.T."/>
            <person name="Hug L.A."/>
            <person name="Sharon I."/>
            <person name="Castelle C.J."/>
            <person name="Probst A.J."/>
            <person name="Thomas B.C."/>
            <person name="Singh A."/>
            <person name="Wilkins M.J."/>
            <person name="Karaoz U."/>
            <person name="Brodie E.L."/>
            <person name="Williams K.H."/>
            <person name="Hubbard S.S."/>
            <person name="Banfield J.F."/>
        </authorList>
    </citation>
    <scope>NUCLEOTIDE SEQUENCE [LARGE SCALE GENOMIC DNA]</scope>
    <source>
        <strain evidence="8">RIFCSPLOWO2_12_FULL_64_10</strain>
    </source>
</reference>
<evidence type="ECO:0000256" key="4">
    <source>
        <dbReference type="ARBA" id="ARBA00023002"/>
    </source>
</evidence>
<evidence type="ECO:0000259" key="6">
    <source>
        <dbReference type="Pfam" id="PF02668"/>
    </source>
</evidence>
<dbReference type="InterPro" id="IPR042098">
    <property type="entry name" value="TauD-like_sf"/>
</dbReference>
<proteinExistence type="inferred from homology"/>
<name>A0A1F6C4Y4_HANXR</name>
<dbReference type="GO" id="GO:0005737">
    <property type="term" value="C:cytoplasm"/>
    <property type="evidence" value="ECO:0007669"/>
    <property type="project" value="TreeGrafter"/>
</dbReference>
<comment type="caution">
    <text evidence="7">The sequence shown here is derived from an EMBL/GenBank/DDBJ whole genome shotgun (WGS) entry which is preliminary data.</text>
</comment>
<organism evidence="7 8">
    <name type="scientific">Handelsmanbacteria sp. (strain RIFCSPLOWO2_12_FULL_64_10)</name>
    <dbReference type="NCBI Taxonomy" id="1817868"/>
    <lineage>
        <taxon>Bacteria</taxon>
        <taxon>Candidatus Handelsmaniibacteriota</taxon>
    </lineage>
</organism>
<evidence type="ECO:0000313" key="8">
    <source>
        <dbReference type="Proteomes" id="UP000178606"/>
    </source>
</evidence>
<evidence type="ECO:0000313" key="7">
    <source>
        <dbReference type="EMBL" id="OGG44138.1"/>
    </source>
</evidence>
<evidence type="ECO:0000256" key="5">
    <source>
        <dbReference type="ARBA" id="ARBA00023004"/>
    </source>
</evidence>
<feature type="domain" description="TauD/TfdA-like" evidence="6">
    <location>
        <begin position="8"/>
        <end position="259"/>
    </location>
</feature>
<keyword evidence="4" id="KW-0560">Oxidoreductase</keyword>
<dbReference type="AlphaFoldDB" id="A0A1F6C4Y4"/>
<dbReference type="Pfam" id="PF02668">
    <property type="entry name" value="TauD"/>
    <property type="match status" value="1"/>
</dbReference>